<accession>A0A5C6A5V7</accession>
<gene>
    <name evidence="1" type="ORF">Pla100_42410</name>
</gene>
<organism evidence="1 2">
    <name type="scientific">Neorhodopirellula pilleata</name>
    <dbReference type="NCBI Taxonomy" id="2714738"/>
    <lineage>
        <taxon>Bacteria</taxon>
        <taxon>Pseudomonadati</taxon>
        <taxon>Planctomycetota</taxon>
        <taxon>Planctomycetia</taxon>
        <taxon>Pirellulales</taxon>
        <taxon>Pirellulaceae</taxon>
        <taxon>Neorhodopirellula</taxon>
    </lineage>
</organism>
<dbReference type="AlphaFoldDB" id="A0A5C6A5V7"/>
<dbReference type="Proteomes" id="UP000316213">
    <property type="component" value="Unassembled WGS sequence"/>
</dbReference>
<comment type="caution">
    <text evidence="1">The sequence shown here is derived from an EMBL/GenBank/DDBJ whole genome shotgun (WGS) entry which is preliminary data.</text>
</comment>
<name>A0A5C6A5V7_9BACT</name>
<reference evidence="1 2" key="1">
    <citation type="submission" date="2019-02" db="EMBL/GenBank/DDBJ databases">
        <title>Deep-cultivation of Planctomycetes and their phenomic and genomic characterization uncovers novel biology.</title>
        <authorList>
            <person name="Wiegand S."/>
            <person name="Jogler M."/>
            <person name="Boedeker C."/>
            <person name="Pinto D."/>
            <person name="Vollmers J."/>
            <person name="Rivas-Marin E."/>
            <person name="Kohn T."/>
            <person name="Peeters S.H."/>
            <person name="Heuer A."/>
            <person name="Rast P."/>
            <person name="Oberbeckmann S."/>
            <person name="Bunk B."/>
            <person name="Jeske O."/>
            <person name="Meyerdierks A."/>
            <person name="Storesund J.E."/>
            <person name="Kallscheuer N."/>
            <person name="Luecker S."/>
            <person name="Lage O.M."/>
            <person name="Pohl T."/>
            <person name="Merkel B.J."/>
            <person name="Hornburger P."/>
            <person name="Mueller R.-W."/>
            <person name="Bruemmer F."/>
            <person name="Labrenz M."/>
            <person name="Spormann A.M."/>
            <person name="Op Den Camp H."/>
            <person name="Overmann J."/>
            <person name="Amann R."/>
            <person name="Jetten M.S.M."/>
            <person name="Mascher T."/>
            <person name="Medema M.H."/>
            <person name="Devos D.P."/>
            <person name="Kaster A.-K."/>
            <person name="Ovreas L."/>
            <person name="Rohde M."/>
            <person name="Galperin M.Y."/>
            <person name="Jogler C."/>
        </authorList>
    </citation>
    <scope>NUCLEOTIDE SEQUENCE [LARGE SCALE GENOMIC DNA]</scope>
    <source>
        <strain evidence="1 2">Pla100</strain>
    </source>
</reference>
<keyword evidence="2" id="KW-1185">Reference proteome</keyword>
<evidence type="ECO:0000313" key="1">
    <source>
        <dbReference type="EMBL" id="TWT93723.1"/>
    </source>
</evidence>
<dbReference type="RefSeq" id="WP_146579564.1">
    <property type="nucleotide sequence ID" value="NZ_SJPM01000009.1"/>
</dbReference>
<dbReference type="EMBL" id="SJPM01000009">
    <property type="protein sequence ID" value="TWT93723.1"/>
    <property type="molecule type" value="Genomic_DNA"/>
</dbReference>
<protein>
    <submittedName>
        <fullName evidence="1">Uncharacterized protein</fullName>
    </submittedName>
</protein>
<proteinExistence type="predicted"/>
<evidence type="ECO:0000313" key="2">
    <source>
        <dbReference type="Proteomes" id="UP000316213"/>
    </source>
</evidence>
<sequence length="61" mass="6676">MQKYFLILFGTAVLTGPMLGCGGGTETTEIAVTPYDQSVEDRMAERGAEMMSEAERRKTAQ</sequence>